<reference evidence="1 2" key="1">
    <citation type="submission" date="2024-01" db="EMBL/GenBank/DDBJ databases">
        <title>The genomes of 5 underutilized Papilionoideae crops provide insights into root nodulation and disease resistance.</title>
        <authorList>
            <person name="Yuan L."/>
        </authorList>
    </citation>
    <scope>NUCLEOTIDE SEQUENCE [LARGE SCALE GENOMIC DNA]</scope>
    <source>
        <strain evidence="1">LY-2023</strain>
        <tissue evidence="1">Leaf</tissue>
    </source>
</reference>
<name>A0AAN9KNX3_CLITE</name>
<evidence type="ECO:0000313" key="1">
    <source>
        <dbReference type="EMBL" id="KAK7319568.1"/>
    </source>
</evidence>
<dbReference type="AlphaFoldDB" id="A0AAN9KNX3"/>
<protein>
    <submittedName>
        <fullName evidence="1">Uncharacterized protein</fullName>
    </submittedName>
</protein>
<accession>A0AAN9KNX3</accession>
<dbReference type="Proteomes" id="UP001359559">
    <property type="component" value="Unassembled WGS sequence"/>
</dbReference>
<dbReference type="EMBL" id="JAYKXN010000001">
    <property type="protein sequence ID" value="KAK7319568.1"/>
    <property type="molecule type" value="Genomic_DNA"/>
</dbReference>
<proteinExistence type="predicted"/>
<evidence type="ECO:0000313" key="2">
    <source>
        <dbReference type="Proteomes" id="UP001359559"/>
    </source>
</evidence>
<comment type="caution">
    <text evidence="1">The sequence shown here is derived from an EMBL/GenBank/DDBJ whole genome shotgun (WGS) entry which is preliminary data.</text>
</comment>
<organism evidence="1 2">
    <name type="scientific">Clitoria ternatea</name>
    <name type="common">Butterfly pea</name>
    <dbReference type="NCBI Taxonomy" id="43366"/>
    <lineage>
        <taxon>Eukaryota</taxon>
        <taxon>Viridiplantae</taxon>
        <taxon>Streptophyta</taxon>
        <taxon>Embryophyta</taxon>
        <taxon>Tracheophyta</taxon>
        <taxon>Spermatophyta</taxon>
        <taxon>Magnoliopsida</taxon>
        <taxon>eudicotyledons</taxon>
        <taxon>Gunneridae</taxon>
        <taxon>Pentapetalae</taxon>
        <taxon>rosids</taxon>
        <taxon>fabids</taxon>
        <taxon>Fabales</taxon>
        <taxon>Fabaceae</taxon>
        <taxon>Papilionoideae</taxon>
        <taxon>50 kb inversion clade</taxon>
        <taxon>NPAAA clade</taxon>
        <taxon>indigoferoid/millettioid clade</taxon>
        <taxon>Phaseoleae</taxon>
        <taxon>Clitoria</taxon>
    </lineage>
</organism>
<keyword evidence="2" id="KW-1185">Reference proteome</keyword>
<gene>
    <name evidence="1" type="ORF">RJT34_04291</name>
</gene>
<sequence>MNKMNGFNSKSFFFVVPSSPKSKHRRLLCHYGTLRIYVMFQLSVQDLEFNIPNQIEATTSSPTKATFLLVPLFIALCKITNKNGLKLESPLRVSASWSLLSNFAIPLRKKGMAFPAGKKIACMLFLA</sequence>